<feature type="transmembrane region" description="Helical" evidence="7">
    <location>
        <begin position="56"/>
        <end position="75"/>
    </location>
</feature>
<dbReference type="GO" id="GO:0022857">
    <property type="term" value="F:transmembrane transporter activity"/>
    <property type="evidence" value="ECO:0007669"/>
    <property type="project" value="TreeGrafter"/>
</dbReference>
<keyword evidence="3" id="KW-0997">Cell inner membrane</keyword>
<dbReference type="InterPro" id="IPR004681">
    <property type="entry name" value="TRAP_DctM"/>
</dbReference>
<comment type="subcellular location">
    <subcellularLocation>
        <location evidence="1">Cell inner membrane</location>
        <topology evidence="1">Multi-pass membrane protein</topology>
    </subcellularLocation>
</comment>
<accession>X1P5W0</accession>
<sequence length="163" mass="17841">IMVGRYPTVKKPRPWGRPKEVVGEIFSTGWRALPALLMPVLILGTIYGGVATPTEAAAVAVIYAIPVGFLIYRGLTPRVFASALVESSMTIGAIMLMLFFAMIMGRMLVMENVPQAVTSFLLGISENKYIILLLVNVILFLSHQSTSYNSKIANHSPLLHTHI</sequence>
<feature type="non-terminal residue" evidence="9">
    <location>
        <position position="1"/>
    </location>
</feature>
<protein>
    <recommendedName>
        <fullName evidence="8">TRAP C4-dicarboxylate transport system permease DctM subunit domain-containing protein</fullName>
    </recommendedName>
</protein>
<feature type="transmembrane region" description="Helical" evidence="7">
    <location>
        <begin position="120"/>
        <end position="141"/>
    </location>
</feature>
<evidence type="ECO:0000256" key="4">
    <source>
        <dbReference type="ARBA" id="ARBA00022692"/>
    </source>
</evidence>
<evidence type="ECO:0000256" key="1">
    <source>
        <dbReference type="ARBA" id="ARBA00004429"/>
    </source>
</evidence>
<dbReference type="GO" id="GO:0005886">
    <property type="term" value="C:plasma membrane"/>
    <property type="evidence" value="ECO:0007669"/>
    <property type="project" value="UniProtKB-SubCell"/>
</dbReference>
<comment type="caution">
    <text evidence="9">The sequence shown here is derived from an EMBL/GenBank/DDBJ whole genome shotgun (WGS) entry which is preliminary data.</text>
</comment>
<dbReference type="AlphaFoldDB" id="X1P5W0"/>
<feature type="transmembrane region" description="Helical" evidence="7">
    <location>
        <begin position="87"/>
        <end position="108"/>
    </location>
</feature>
<dbReference type="PANTHER" id="PTHR33362">
    <property type="entry name" value="SIALIC ACID TRAP TRANSPORTER PERMEASE PROTEIN SIAT-RELATED"/>
    <property type="match status" value="1"/>
</dbReference>
<evidence type="ECO:0000256" key="7">
    <source>
        <dbReference type="SAM" id="Phobius"/>
    </source>
</evidence>
<keyword evidence="4 7" id="KW-0812">Transmembrane</keyword>
<dbReference type="InterPro" id="IPR010656">
    <property type="entry name" value="DctM"/>
</dbReference>
<evidence type="ECO:0000259" key="8">
    <source>
        <dbReference type="Pfam" id="PF06808"/>
    </source>
</evidence>
<evidence type="ECO:0000256" key="6">
    <source>
        <dbReference type="ARBA" id="ARBA00023136"/>
    </source>
</evidence>
<evidence type="ECO:0000256" key="3">
    <source>
        <dbReference type="ARBA" id="ARBA00022519"/>
    </source>
</evidence>
<dbReference type="Pfam" id="PF06808">
    <property type="entry name" value="DctM"/>
    <property type="match status" value="1"/>
</dbReference>
<evidence type="ECO:0000256" key="5">
    <source>
        <dbReference type="ARBA" id="ARBA00022989"/>
    </source>
</evidence>
<feature type="domain" description="TRAP C4-dicarboxylate transport system permease DctM subunit" evidence="8">
    <location>
        <begin position="22"/>
        <end position="141"/>
    </location>
</feature>
<keyword evidence="2" id="KW-1003">Cell membrane</keyword>
<evidence type="ECO:0000313" key="9">
    <source>
        <dbReference type="EMBL" id="GAI51692.1"/>
    </source>
</evidence>
<reference evidence="9" key="1">
    <citation type="journal article" date="2014" name="Front. Microbiol.">
        <title>High frequency of phylogenetically diverse reductive dehalogenase-homologous genes in deep subseafloor sedimentary metagenomes.</title>
        <authorList>
            <person name="Kawai M."/>
            <person name="Futagami T."/>
            <person name="Toyoda A."/>
            <person name="Takaki Y."/>
            <person name="Nishi S."/>
            <person name="Hori S."/>
            <person name="Arai W."/>
            <person name="Tsubouchi T."/>
            <person name="Morono Y."/>
            <person name="Uchiyama I."/>
            <person name="Ito T."/>
            <person name="Fujiyama A."/>
            <person name="Inagaki F."/>
            <person name="Takami H."/>
        </authorList>
    </citation>
    <scope>NUCLEOTIDE SEQUENCE</scope>
    <source>
        <strain evidence="9">Expedition CK06-06</strain>
    </source>
</reference>
<organism evidence="9">
    <name type="scientific">marine sediment metagenome</name>
    <dbReference type="NCBI Taxonomy" id="412755"/>
    <lineage>
        <taxon>unclassified sequences</taxon>
        <taxon>metagenomes</taxon>
        <taxon>ecological metagenomes</taxon>
    </lineage>
</organism>
<evidence type="ECO:0000256" key="2">
    <source>
        <dbReference type="ARBA" id="ARBA00022475"/>
    </source>
</evidence>
<name>X1P5W0_9ZZZZ</name>
<gene>
    <name evidence="9" type="ORF">S06H3_61330</name>
</gene>
<dbReference type="EMBL" id="BARV01040197">
    <property type="protein sequence ID" value="GAI51692.1"/>
    <property type="molecule type" value="Genomic_DNA"/>
</dbReference>
<feature type="transmembrane region" description="Helical" evidence="7">
    <location>
        <begin position="21"/>
        <end position="50"/>
    </location>
</feature>
<keyword evidence="6 7" id="KW-0472">Membrane</keyword>
<keyword evidence="5 7" id="KW-1133">Transmembrane helix</keyword>
<proteinExistence type="predicted"/>